<dbReference type="InterPro" id="IPR041459">
    <property type="entry name" value="MPTase-PolyVal"/>
</dbReference>
<proteinExistence type="predicted"/>
<organism evidence="3 4">
    <name type="scientific">Parasutterella excrementihominis</name>
    <dbReference type="NCBI Taxonomy" id="487175"/>
    <lineage>
        <taxon>Bacteria</taxon>
        <taxon>Pseudomonadati</taxon>
        <taxon>Pseudomonadota</taxon>
        <taxon>Betaproteobacteria</taxon>
        <taxon>Burkholderiales</taxon>
        <taxon>Sutterellaceae</taxon>
        <taxon>Parasutterella</taxon>
    </lineage>
</organism>
<name>A0A6I3S7A6_9BURK</name>
<accession>A0A6I3S7A6</accession>
<dbReference type="Proteomes" id="UP000462362">
    <property type="component" value="Unassembled WGS sequence"/>
</dbReference>
<protein>
    <submittedName>
        <fullName evidence="3">DUF1738 domain-containing protein</fullName>
    </submittedName>
</protein>
<gene>
    <name evidence="3" type="ORF">GMD42_07745</name>
</gene>
<dbReference type="Pfam" id="PF08401">
    <property type="entry name" value="ArdcN"/>
    <property type="match status" value="1"/>
</dbReference>
<reference evidence="3 4" key="1">
    <citation type="journal article" date="2019" name="Nat. Med.">
        <title>A library of human gut bacterial isolates paired with longitudinal multiomics data enables mechanistic microbiome research.</title>
        <authorList>
            <person name="Poyet M."/>
            <person name="Groussin M."/>
            <person name="Gibbons S.M."/>
            <person name="Avila-Pacheco J."/>
            <person name="Jiang X."/>
            <person name="Kearney S.M."/>
            <person name="Perrotta A.R."/>
            <person name="Berdy B."/>
            <person name="Zhao S."/>
            <person name="Lieberman T.D."/>
            <person name="Swanson P.K."/>
            <person name="Smith M."/>
            <person name="Roesemann S."/>
            <person name="Alexander J.E."/>
            <person name="Rich S.A."/>
            <person name="Livny J."/>
            <person name="Vlamakis H."/>
            <person name="Clish C."/>
            <person name="Bullock K."/>
            <person name="Deik A."/>
            <person name="Scott J."/>
            <person name="Pierce K.A."/>
            <person name="Xavier R.J."/>
            <person name="Alm E.J."/>
        </authorList>
    </citation>
    <scope>NUCLEOTIDE SEQUENCE [LARGE SCALE GENOMIC DNA]</scope>
    <source>
        <strain evidence="3 4">BIOML-A2</strain>
    </source>
</reference>
<dbReference type="InterPro" id="IPR013610">
    <property type="entry name" value="ArdC_N"/>
</dbReference>
<dbReference type="RefSeq" id="WP_008812063.1">
    <property type="nucleotide sequence ID" value="NZ_CAMUED010000033.1"/>
</dbReference>
<feature type="domain" description="N-terminal" evidence="1">
    <location>
        <begin position="10"/>
        <end position="116"/>
    </location>
</feature>
<dbReference type="Pfam" id="PF18818">
    <property type="entry name" value="MPTase-PolyVal"/>
    <property type="match status" value="1"/>
</dbReference>
<dbReference type="EMBL" id="WNCL01000020">
    <property type="protein sequence ID" value="MTU43517.1"/>
    <property type="molecule type" value="Genomic_DNA"/>
</dbReference>
<evidence type="ECO:0000259" key="2">
    <source>
        <dbReference type="Pfam" id="PF18818"/>
    </source>
</evidence>
<sequence>MNEKYNAYVRSVADYFIEEMKKGTAPWQQDWDNAANVVPVSAVTDAPYRGTNALLLMAVRMSQGYGDNRWLTFRQVQELGGKVKKGEHGTKCIFWKHLVEKDEKDEDKTVERLIPCPFVVFNSEQCENLKLKKFETPEHEWTPLEAAERILDKSGAKIEEIEQNQSYYVPALDKIVLPLRTQFKDAEGFYATALHELGHWTGHSSRLNRPILNKFGTPDYAREELRAEISSMMVCSGLGIKRKAQNSAAYVNNWIEVLKKDPKELFRACADAEKIKDYLFGIDKSLGLTAEPPAKKDKSPDNKEAKAALQTSALQTYKELPNYQQKYIQSSMLNFLTQPLSNPYQFQKPSQKSRVIDIER</sequence>
<feature type="domain" description="Polyvalent protein metallopeptidase" evidence="2">
    <location>
        <begin position="145"/>
        <end position="270"/>
    </location>
</feature>
<comment type="caution">
    <text evidence="3">The sequence shown here is derived from an EMBL/GenBank/DDBJ whole genome shotgun (WGS) entry which is preliminary data.</text>
</comment>
<evidence type="ECO:0000313" key="3">
    <source>
        <dbReference type="EMBL" id="MTU43517.1"/>
    </source>
</evidence>
<evidence type="ECO:0000313" key="4">
    <source>
        <dbReference type="Proteomes" id="UP000462362"/>
    </source>
</evidence>
<dbReference type="GO" id="GO:0003697">
    <property type="term" value="F:single-stranded DNA binding"/>
    <property type="evidence" value="ECO:0007669"/>
    <property type="project" value="InterPro"/>
</dbReference>
<dbReference type="AlphaFoldDB" id="A0A6I3S7A6"/>
<evidence type="ECO:0000259" key="1">
    <source>
        <dbReference type="Pfam" id="PF08401"/>
    </source>
</evidence>